<dbReference type="Pfam" id="PF09261">
    <property type="entry name" value="Alpha-mann_mid"/>
    <property type="match status" value="1"/>
</dbReference>
<dbReference type="InterPro" id="IPR027291">
    <property type="entry name" value="Glyco_hydro_38_N_sf"/>
</dbReference>
<evidence type="ECO:0000256" key="3">
    <source>
        <dbReference type="ARBA" id="ARBA00012752"/>
    </source>
</evidence>
<dbReference type="STRING" id="217031.ABB05_08675"/>
<comment type="caution">
    <text evidence="8">The sequence shown here is derived from an EMBL/GenBank/DDBJ whole genome shotgun (WGS) entry which is preliminary data.</text>
</comment>
<dbReference type="EC" id="3.2.1.24" evidence="3"/>
<dbReference type="Gene3D" id="3.20.110.10">
    <property type="entry name" value="Glycoside hydrolase 38, N terminal domain"/>
    <property type="match status" value="1"/>
</dbReference>
<evidence type="ECO:0000256" key="2">
    <source>
        <dbReference type="ARBA" id="ARBA00009792"/>
    </source>
</evidence>
<dbReference type="EMBL" id="LDJR01000039">
    <property type="protein sequence ID" value="OAK72360.1"/>
    <property type="molecule type" value="Genomic_DNA"/>
</dbReference>
<proteinExistence type="inferred from homology"/>
<dbReference type="InterPro" id="IPR011330">
    <property type="entry name" value="Glyco_hydro/deAcase_b/a-brl"/>
</dbReference>
<dbReference type="OrthoDB" id="9772207at2"/>
<dbReference type="SUPFAM" id="SSF88713">
    <property type="entry name" value="Glycoside hydrolase/deacetylase"/>
    <property type="match status" value="1"/>
</dbReference>
<dbReference type="GO" id="GO:0006013">
    <property type="term" value="P:mannose metabolic process"/>
    <property type="evidence" value="ECO:0007669"/>
    <property type="project" value="InterPro"/>
</dbReference>
<sequence length="1039" mass="120151">MYNINHLLSRLSEFQTKDSISIENWQTKRAEYTEPVKYKFKNTETETINVGDHLIVSGETMFLENTITVPTEWINQEIGLEFLVGQPNVKTNHEALLSIDGKPYHGIDRNRSFVPFPKRQDKLTYQVQIELFNPVAQVVDRLNFQNEPAEHSPAPLSLLQSRLVWMNTAVEDLFITVKAYFEAAQLLPEGDLRKDKIIKALTSLAEQVLHEPGEQLHNQEWVRTKEENLLKELKMSADPAAGKIHMVGQSHIDLAWLWPAKEAVRKCSRTFSTMSTLLDQFPEFGYVQSQPQAFDFIKEHYPSIYERVKEHITSGRWELVGGMWVEPDLNIPSGESLVRQLLYGMTFYQEEFGIKPRIEWLPDTFGYCASLPQLLKKAGLEYFMTTKMNWNDTNLFPYDLFHWVGIDGTSIISYLNHGVNEYTHPKEIKEHWDSYKQKAVHPEQMLLYGHGDGGGGVTREMVQYVERSENLPGLPSSTFSTAHAFFDGIKEANPALPSWSGDMYLELHRGTYTTQAHNKRWNRQAEVLYREAEIWGSFATYFNQNQQLADLHDGWKLLLFNQFHDIIPGTSIPEVYEKSEADYEEIFHIGHHAKDQALQILEKQIDTNGDGTPIVIFNSLSWTRAETVAVKGGNELFTMSAYDEQGNLLECDIRSNDEKQAEMSIHVPMIPEMGYCTIWLKETNSDHQLEKPTFTGHWETEIYQVEWNANGEITRLYDKQEDREVVKPGETANQLQFFHDRPPLWDAWDIDPRFESQVADHVKLQSVEVMQKGRTKDILRFKWSVSNSFIEQDVIFHHHSKRIDFETNVEWQEEHKLLKVAFPVDIITDKATFEIPFGTVERATHNNTSWETAQYEVCGHRFADLSEGNYGVSLLNDCKYGYDVKNHLLRLSLLRAPKWPDPQADIGSHQFTYSLYPHRGNWRDANITRKGYELNHPVTVIKTDHHEGNLPSHHSFVKSQAKHVVLDTIKPAEDDNGLIIRLYESTGGREEANLQLQIPINAVEETNLLEEHMANMPVINGQVRNKYKPYEVKTMRLQK</sequence>
<dbReference type="SUPFAM" id="SSF88688">
    <property type="entry name" value="Families 57/38 glycoside transferase middle domain"/>
    <property type="match status" value="1"/>
</dbReference>
<keyword evidence="6" id="KW-0326">Glycosidase</keyword>
<dbReference type="GO" id="GO:0004559">
    <property type="term" value="F:alpha-mannosidase activity"/>
    <property type="evidence" value="ECO:0007669"/>
    <property type="project" value="UniProtKB-EC"/>
</dbReference>
<keyword evidence="9" id="KW-1185">Reference proteome</keyword>
<evidence type="ECO:0000256" key="1">
    <source>
        <dbReference type="ARBA" id="ARBA00000365"/>
    </source>
</evidence>
<dbReference type="GO" id="GO:0046872">
    <property type="term" value="F:metal ion binding"/>
    <property type="evidence" value="ECO:0007669"/>
    <property type="project" value="UniProtKB-KW"/>
</dbReference>
<dbReference type="InterPro" id="IPR028995">
    <property type="entry name" value="Glyco_hydro_57/38_cen_sf"/>
</dbReference>
<accession>A0A177ZYG2</accession>
<dbReference type="Pfam" id="PF01074">
    <property type="entry name" value="Glyco_hydro_38N"/>
    <property type="match status" value="1"/>
</dbReference>
<evidence type="ECO:0000259" key="7">
    <source>
        <dbReference type="SMART" id="SM00872"/>
    </source>
</evidence>
<dbReference type="SMART" id="SM00872">
    <property type="entry name" value="Alpha-mann_mid"/>
    <property type="match status" value="1"/>
</dbReference>
<dbReference type="InterPro" id="IPR015341">
    <property type="entry name" value="Glyco_hydro_38_cen"/>
</dbReference>
<dbReference type="FunFam" id="1.20.1270.50:FF:000004">
    <property type="entry name" value="alpha-mannosidase 2C1 isoform X1"/>
    <property type="match status" value="1"/>
</dbReference>
<evidence type="ECO:0000256" key="6">
    <source>
        <dbReference type="ARBA" id="ARBA00023295"/>
    </source>
</evidence>
<dbReference type="FunFam" id="3.20.110.10:FF:000002">
    <property type="entry name" value="alpha-mannosidase 2C1 isoform X1"/>
    <property type="match status" value="1"/>
</dbReference>
<dbReference type="FunFam" id="2.70.98.30:FF:000001">
    <property type="entry name" value="alpha-mannosidase 2C1 isoform X2"/>
    <property type="match status" value="1"/>
</dbReference>
<dbReference type="AlphaFoldDB" id="A0A177ZYG2"/>
<evidence type="ECO:0000256" key="5">
    <source>
        <dbReference type="ARBA" id="ARBA00022801"/>
    </source>
</evidence>
<dbReference type="PANTHER" id="PTHR46017:SF1">
    <property type="entry name" value="ALPHA-MANNOSIDASE 2C1"/>
    <property type="match status" value="1"/>
</dbReference>
<evidence type="ECO:0000313" key="8">
    <source>
        <dbReference type="EMBL" id="OAK72360.1"/>
    </source>
</evidence>
<dbReference type="GO" id="GO:0009313">
    <property type="term" value="P:oligosaccharide catabolic process"/>
    <property type="evidence" value="ECO:0007669"/>
    <property type="project" value="TreeGrafter"/>
</dbReference>
<dbReference type="InterPro" id="IPR011682">
    <property type="entry name" value="Glyco_hydro_38_C"/>
</dbReference>
<keyword evidence="5" id="KW-0378">Hydrolase</keyword>
<comment type="similarity">
    <text evidence="2">Belongs to the glycosyl hydrolase 38 family.</text>
</comment>
<name>A0A177ZYG2_9BACI</name>
<gene>
    <name evidence="8" type="ORF">ABB05_08675</name>
</gene>
<evidence type="ECO:0000256" key="4">
    <source>
        <dbReference type="ARBA" id="ARBA00022723"/>
    </source>
</evidence>
<feature type="domain" description="Glycoside hydrolase family 38 central" evidence="7">
    <location>
        <begin position="506"/>
        <end position="583"/>
    </location>
</feature>
<evidence type="ECO:0000313" key="9">
    <source>
        <dbReference type="Proteomes" id="UP000077881"/>
    </source>
</evidence>
<comment type="catalytic activity">
    <reaction evidence="1">
        <text>Hydrolysis of terminal, non-reducing alpha-D-mannose residues in alpha-D-mannosides.</text>
        <dbReference type="EC" id="3.2.1.24"/>
    </reaction>
</comment>
<dbReference type="InterPro" id="IPR041147">
    <property type="entry name" value="GH38_C"/>
</dbReference>
<dbReference type="InterPro" id="IPR037094">
    <property type="entry name" value="Glyco_hydro_38_cen_sf"/>
</dbReference>
<dbReference type="InterPro" id="IPR000602">
    <property type="entry name" value="Glyco_hydro_38_N"/>
</dbReference>
<dbReference type="Gene3D" id="2.70.98.30">
    <property type="entry name" value="Golgi alpha-mannosidase II, domain 4"/>
    <property type="match status" value="1"/>
</dbReference>
<dbReference type="Pfam" id="PF07748">
    <property type="entry name" value="Glyco_hydro_38C"/>
    <property type="match status" value="1"/>
</dbReference>
<dbReference type="GO" id="GO:0030246">
    <property type="term" value="F:carbohydrate binding"/>
    <property type="evidence" value="ECO:0007669"/>
    <property type="project" value="InterPro"/>
</dbReference>
<organism evidence="8 9">
    <name type="scientific">Lederbergia galactosidilytica</name>
    <dbReference type="NCBI Taxonomy" id="217031"/>
    <lineage>
        <taxon>Bacteria</taxon>
        <taxon>Bacillati</taxon>
        <taxon>Bacillota</taxon>
        <taxon>Bacilli</taxon>
        <taxon>Bacillales</taxon>
        <taxon>Bacillaceae</taxon>
        <taxon>Lederbergia</taxon>
    </lineage>
</organism>
<dbReference type="PANTHER" id="PTHR46017">
    <property type="entry name" value="ALPHA-MANNOSIDASE 2C1"/>
    <property type="match status" value="1"/>
</dbReference>
<dbReference type="PATRIC" id="fig|217031.6.peg.1833"/>
<dbReference type="SUPFAM" id="SSF74650">
    <property type="entry name" value="Galactose mutarotase-like"/>
    <property type="match status" value="1"/>
</dbReference>
<keyword evidence="4" id="KW-0479">Metal-binding</keyword>
<dbReference type="Gene3D" id="2.60.40.2220">
    <property type="match status" value="1"/>
</dbReference>
<dbReference type="Gene3D" id="1.20.1270.50">
    <property type="entry name" value="Glycoside hydrolase family 38, central domain"/>
    <property type="match status" value="1"/>
</dbReference>
<dbReference type="CDD" id="cd10789">
    <property type="entry name" value="GH38N_AMII_ER_cytosolic"/>
    <property type="match status" value="1"/>
</dbReference>
<reference evidence="8 9" key="1">
    <citation type="submission" date="2015-05" db="EMBL/GenBank/DDBJ databases">
        <title>Comparison of genome.</title>
        <authorList>
            <person name="Zheng Z."/>
            <person name="Sun M."/>
        </authorList>
    </citation>
    <scope>NUCLEOTIDE SEQUENCE [LARGE SCALE GENOMIC DNA]</scope>
    <source>
        <strain evidence="8 9">G25-74</strain>
    </source>
</reference>
<dbReference type="RefSeq" id="WP_064467966.1">
    <property type="nucleotide sequence ID" value="NZ_LDJR01000039.1"/>
</dbReference>
<dbReference type="InterPro" id="IPR011013">
    <property type="entry name" value="Gal_mutarotase_sf_dom"/>
</dbReference>
<dbReference type="Proteomes" id="UP000077881">
    <property type="component" value="Unassembled WGS sequence"/>
</dbReference>
<dbReference type="Pfam" id="PF17677">
    <property type="entry name" value="Glyco_hydro38C2"/>
    <property type="match status" value="1"/>
</dbReference>
<protein>
    <recommendedName>
        <fullName evidence="3">alpha-mannosidase</fullName>
        <ecNumber evidence="3">3.2.1.24</ecNumber>
    </recommendedName>
</protein>